<dbReference type="AlphaFoldDB" id="A0A6I3JFY9"/>
<organism evidence="1 2">
    <name type="scientific">Nocardioides marmotae</name>
    <dbReference type="NCBI Taxonomy" id="2663857"/>
    <lineage>
        <taxon>Bacteria</taxon>
        <taxon>Bacillati</taxon>
        <taxon>Actinomycetota</taxon>
        <taxon>Actinomycetes</taxon>
        <taxon>Propionibacteriales</taxon>
        <taxon>Nocardioidaceae</taxon>
        <taxon>Nocardioides</taxon>
    </lineage>
</organism>
<sequence length="131" mass="14070">MNSLIKTAVLATAVVTSTAALATTAAGMVPAPERSAYAIGTAKAVKPVQAVQAVKPPKAQRTDFVRYCDDGATYQTHKLKDDGPAFIEGTQEKFINIDSTYDGPKRVYTCGYIVVQDPTFTGTVRSIRVKR</sequence>
<proteinExistence type="predicted"/>
<keyword evidence="2" id="KW-1185">Reference proteome</keyword>
<evidence type="ECO:0000313" key="1">
    <source>
        <dbReference type="EMBL" id="MTB97000.1"/>
    </source>
</evidence>
<protein>
    <submittedName>
        <fullName evidence="1">Uncharacterized protein</fullName>
    </submittedName>
</protein>
<dbReference type="EMBL" id="WLCI01000019">
    <property type="protein sequence ID" value="MTB97000.1"/>
    <property type="molecule type" value="Genomic_DNA"/>
</dbReference>
<gene>
    <name evidence="1" type="ORF">GGQ22_18155</name>
</gene>
<reference evidence="1 2" key="1">
    <citation type="submission" date="2019-10" db="EMBL/GenBank/DDBJ databases">
        <title>Nocardioides novel species isolated from the excrement of Marmot.</title>
        <authorList>
            <person name="Zhang G."/>
        </authorList>
    </citation>
    <scope>NUCLEOTIDE SEQUENCE [LARGE SCALE GENOMIC DNA]</scope>
    <source>
        <strain evidence="2">zg-579</strain>
    </source>
</reference>
<dbReference type="RefSeq" id="WP_154616748.1">
    <property type="nucleotide sequence ID" value="NZ_CP053660.1"/>
</dbReference>
<evidence type="ECO:0000313" key="2">
    <source>
        <dbReference type="Proteomes" id="UP000433406"/>
    </source>
</evidence>
<dbReference type="Proteomes" id="UP000433406">
    <property type="component" value="Unassembled WGS sequence"/>
</dbReference>
<accession>A0A6I3JFY9</accession>
<comment type="caution">
    <text evidence="1">The sequence shown here is derived from an EMBL/GenBank/DDBJ whole genome shotgun (WGS) entry which is preliminary data.</text>
</comment>
<name>A0A6I3JFY9_9ACTN</name>